<comment type="caution">
    <text evidence="2">The sequence shown here is derived from an EMBL/GenBank/DDBJ whole genome shotgun (WGS) entry which is preliminary data.</text>
</comment>
<dbReference type="EMBL" id="QGGW01000001">
    <property type="protein sequence ID" value="PWK62138.1"/>
    <property type="molecule type" value="Genomic_DNA"/>
</dbReference>
<protein>
    <submittedName>
        <fullName evidence="2">Glucosyl-glycerol phosphate synthase</fullName>
    </submittedName>
</protein>
<dbReference type="AlphaFoldDB" id="A0A316GNC6"/>
<dbReference type="SUPFAM" id="SSF53756">
    <property type="entry name" value="UDP-Glycosyltransferase/glycogen phosphorylase"/>
    <property type="match status" value="1"/>
</dbReference>
<dbReference type="OrthoDB" id="9815690at2"/>
<organism evidence="2 3">
    <name type="scientific">Roseicyclus mahoneyensis</name>
    <dbReference type="NCBI Taxonomy" id="164332"/>
    <lineage>
        <taxon>Bacteria</taxon>
        <taxon>Pseudomonadati</taxon>
        <taxon>Pseudomonadota</taxon>
        <taxon>Alphaproteobacteria</taxon>
        <taxon>Rhodobacterales</taxon>
        <taxon>Roseobacteraceae</taxon>
        <taxon>Roseicyclus</taxon>
    </lineage>
</organism>
<keyword evidence="3" id="KW-1185">Reference proteome</keyword>
<name>A0A316GNC6_9RHOB</name>
<sequence length="494" mass="55867">MASELVIVYHRQPYEEVEENGKTVFRENKSPNGIVPTLKGFFGHVNHGAWVAWKLAEDPENPGFEQRVEIEDAQGRYTVSRLALTEHQVREFYHVSSKEAFWPILHSFKERYNYDPVDWDNFQEVNRLFAEAAAEEAAQGALVWVHDYNLWLVPGFLRAIRPDLRIAFTHHTPFPSADMFNVLPWRKQIVESLLACDDVGFHIPRYAENFVSVVRSLFDVEVSPPVRVPGKWFTEGTALTERVMHERITHEGHETSVSVCPLGVAVAFIEDRARRPETEARVKEIWQDLGQSKLILSVGRTDYTKGGAQQLQSFERVLETNPDLRGQVRLMHVSVSANRNMSSYEDIQTEIEQIAGRINGRFGTLEWQPVALISRAIPFDELVSYYRAADVAWITPLADGMNLVCKEFVASRVDGEGVLVLSEFAGAAVELGDALIVNPFSYRAMDRTILQALAMEGSERSHRMERLRAAVAENDLGQWGPGRLVVAPGPKRAA</sequence>
<dbReference type="GO" id="GO:0003825">
    <property type="term" value="F:alpha,alpha-trehalose-phosphate synthase (UDP-forming) activity"/>
    <property type="evidence" value="ECO:0007669"/>
    <property type="project" value="TreeGrafter"/>
</dbReference>
<proteinExistence type="inferred from homology"/>
<evidence type="ECO:0000313" key="3">
    <source>
        <dbReference type="Proteomes" id="UP000245708"/>
    </source>
</evidence>
<dbReference type="PANTHER" id="PTHR10788">
    <property type="entry name" value="TREHALOSE-6-PHOSPHATE SYNTHASE"/>
    <property type="match status" value="1"/>
</dbReference>
<evidence type="ECO:0000313" key="2">
    <source>
        <dbReference type="EMBL" id="PWK62138.1"/>
    </source>
</evidence>
<dbReference type="InterPro" id="IPR012764">
    <property type="entry name" value="Gluc_glyc_Psyn"/>
</dbReference>
<dbReference type="NCBIfam" id="TIGR02398">
    <property type="entry name" value="gluc_glyc_Psyn"/>
    <property type="match status" value="1"/>
</dbReference>
<evidence type="ECO:0000256" key="1">
    <source>
        <dbReference type="ARBA" id="ARBA00008799"/>
    </source>
</evidence>
<dbReference type="PANTHER" id="PTHR10788:SF106">
    <property type="entry name" value="BCDNA.GH08860"/>
    <property type="match status" value="1"/>
</dbReference>
<dbReference type="RefSeq" id="WP_109664202.1">
    <property type="nucleotide sequence ID" value="NZ_QGGW01000001.1"/>
</dbReference>
<reference evidence="2 3" key="1">
    <citation type="submission" date="2018-05" db="EMBL/GenBank/DDBJ databases">
        <title>Genomic Encyclopedia of Type Strains, Phase IV (KMG-IV): sequencing the most valuable type-strain genomes for metagenomic binning, comparative biology and taxonomic classification.</title>
        <authorList>
            <person name="Goeker M."/>
        </authorList>
    </citation>
    <scope>NUCLEOTIDE SEQUENCE [LARGE SCALE GENOMIC DNA]</scope>
    <source>
        <strain evidence="2 3">DSM 16097</strain>
    </source>
</reference>
<dbReference type="Pfam" id="PF00982">
    <property type="entry name" value="Glyco_transf_20"/>
    <property type="match status" value="1"/>
</dbReference>
<comment type="similarity">
    <text evidence="1">Belongs to the glycosyltransferase 20 family.</text>
</comment>
<dbReference type="Gene3D" id="3.40.50.2000">
    <property type="entry name" value="Glycogen Phosphorylase B"/>
    <property type="match status" value="2"/>
</dbReference>
<dbReference type="GO" id="GO:0005992">
    <property type="term" value="P:trehalose biosynthetic process"/>
    <property type="evidence" value="ECO:0007669"/>
    <property type="project" value="InterPro"/>
</dbReference>
<dbReference type="Proteomes" id="UP000245708">
    <property type="component" value="Unassembled WGS sequence"/>
</dbReference>
<accession>A0A316GNC6</accession>
<dbReference type="GO" id="GO:0051473">
    <property type="term" value="P:glucosylglycerol biosynthetic process"/>
    <property type="evidence" value="ECO:0007669"/>
    <property type="project" value="InterPro"/>
</dbReference>
<dbReference type="InterPro" id="IPR001830">
    <property type="entry name" value="Glyco_trans_20"/>
</dbReference>
<dbReference type="CDD" id="cd03788">
    <property type="entry name" value="GT20_TPS"/>
    <property type="match status" value="1"/>
</dbReference>
<gene>
    <name evidence="2" type="ORF">C7455_101164</name>
</gene>